<evidence type="ECO:0000256" key="6">
    <source>
        <dbReference type="ARBA" id="ARBA00023049"/>
    </source>
</evidence>
<dbReference type="Gene3D" id="3.30.70.360">
    <property type="match status" value="1"/>
</dbReference>
<keyword evidence="6" id="KW-0482">Metalloprotease</keyword>
<dbReference type="InterPro" id="IPR002933">
    <property type="entry name" value="Peptidase_M20"/>
</dbReference>
<dbReference type="PANTHER" id="PTHR42994:SF2">
    <property type="entry name" value="PEPTIDASE"/>
    <property type="match status" value="1"/>
</dbReference>
<sequence>MKNKRLINNFSEMVEISSVSKFEGTYHEYLKKLFQELGCEMYEDNTQEKTGLGGNNLVFTLSGKENYEPIFFSCHTDTVEPGENIKVAIDNDIIYSAGDTILAADNKAGIAALIEAIKQLKEQNLPHGTIEIILSPGEEIGLIGSQAFDVSKLKSNYGYVLDSAGKVGNITIASPTLIKMNFQINGKSAHAGLEPEKGVSAITIAANAIAKIKTGRLDSKTTVNVGTIKGGVATNVVADKTVVELEIRSISHDTCLSKEKEIRNTFEDMTYQLGGTIDVESNILCEGYEFNVENTVVKKALEAVRHIGRQPEFEISGGGSDANSFNTKGKETLNLSIGYEKIHTTEEYIPISELQATVDLVLALVQNQTRE</sequence>
<evidence type="ECO:0000259" key="8">
    <source>
        <dbReference type="Pfam" id="PF07687"/>
    </source>
</evidence>
<comment type="similarity">
    <text evidence="7">Belongs to the peptidase M42 family.</text>
</comment>
<keyword evidence="9" id="KW-0031">Aminopeptidase</keyword>
<dbReference type="EC" id="3.4.11.4" evidence="9"/>
<dbReference type="SUPFAM" id="SSF55031">
    <property type="entry name" value="Bacterial exopeptidase dimerisation domain"/>
    <property type="match status" value="1"/>
</dbReference>
<dbReference type="NCBIfam" id="TIGR01883">
    <property type="entry name" value="PepT-like"/>
    <property type="match status" value="1"/>
</dbReference>
<dbReference type="GO" id="GO:0045148">
    <property type="term" value="F:tripeptide aminopeptidase activity"/>
    <property type="evidence" value="ECO:0007669"/>
    <property type="project" value="UniProtKB-EC"/>
</dbReference>
<dbReference type="InterPro" id="IPR010162">
    <property type="entry name" value="PepT-like"/>
</dbReference>
<proteinExistence type="inferred from homology"/>
<accession>A0ABU0E5U6</accession>
<keyword evidence="3" id="KW-0479">Metal-binding</keyword>
<evidence type="ECO:0000256" key="5">
    <source>
        <dbReference type="ARBA" id="ARBA00022833"/>
    </source>
</evidence>
<evidence type="ECO:0000256" key="4">
    <source>
        <dbReference type="ARBA" id="ARBA00022801"/>
    </source>
</evidence>
<dbReference type="InterPro" id="IPR008007">
    <property type="entry name" value="Peptidase_M42"/>
</dbReference>
<dbReference type="InterPro" id="IPR011650">
    <property type="entry name" value="Peptidase_M20_dimer"/>
</dbReference>
<evidence type="ECO:0000256" key="3">
    <source>
        <dbReference type="ARBA" id="ARBA00022723"/>
    </source>
</evidence>
<dbReference type="RefSeq" id="WP_307408986.1">
    <property type="nucleotide sequence ID" value="NZ_JAUSUR010000004.1"/>
</dbReference>
<gene>
    <name evidence="9" type="ORF">J2S15_002630</name>
</gene>
<dbReference type="PIRSF" id="PIRSF001123">
    <property type="entry name" value="PepA_GA"/>
    <property type="match status" value="1"/>
</dbReference>
<dbReference type="Gene3D" id="3.40.630.10">
    <property type="entry name" value="Zn peptidases"/>
    <property type="match status" value="1"/>
</dbReference>
<organism evidence="9 10">
    <name type="scientific">Breznakia pachnodae</name>
    <dbReference type="NCBI Taxonomy" id="265178"/>
    <lineage>
        <taxon>Bacteria</taxon>
        <taxon>Bacillati</taxon>
        <taxon>Bacillota</taxon>
        <taxon>Erysipelotrichia</taxon>
        <taxon>Erysipelotrichales</taxon>
        <taxon>Erysipelotrichaceae</taxon>
        <taxon>Breznakia</taxon>
    </lineage>
</organism>
<evidence type="ECO:0000256" key="7">
    <source>
        <dbReference type="PIRNR" id="PIRNR001123"/>
    </source>
</evidence>
<keyword evidence="10" id="KW-1185">Reference proteome</keyword>
<dbReference type="PROSITE" id="PS00759">
    <property type="entry name" value="ARGE_DAPE_CPG2_2"/>
    <property type="match status" value="1"/>
</dbReference>
<reference evidence="9 10" key="1">
    <citation type="submission" date="2023-07" db="EMBL/GenBank/DDBJ databases">
        <title>Genomic Encyclopedia of Type Strains, Phase IV (KMG-IV): sequencing the most valuable type-strain genomes for metagenomic binning, comparative biology and taxonomic classification.</title>
        <authorList>
            <person name="Goeker M."/>
        </authorList>
    </citation>
    <scope>NUCLEOTIDE SEQUENCE [LARGE SCALE GENOMIC DNA]</scope>
    <source>
        <strain evidence="9 10">DSM 16784</strain>
    </source>
</reference>
<feature type="domain" description="Peptidase M20 dimerisation" evidence="8">
    <location>
        <begin position="176"/>
        <end position="268"/>
    </location>
</feature>
<dbReference type="SUPFAM" id="SSF53187">
    <property type="entry name" value="Zn-dependent exopeptidases"/>
    <property type="match status" value="1"/>
</dbReference>
<dbReference type="Pfam" id="PF01546">
    <property type="entry name" value="Peptidase_M20"/>
    <property type="match status" value="1"/>
</dbReference>
<keyword evidence="2" id="KW-0645">Protease</keyword>
<evidence type="ECO:0000313" key="10">
    <source>
        <dbReference type="Proteomes" id="UP001230220"/>
    </source>
</evidence>
<keyword evidence="4 9" id="KW-0378">Hydrolase</keyword>
<keyword evidence="5" id="KW-0862">Zinc</keyword>
<dbReference type="PANTHER" id="PTHR42994">
    <property type="entry name" value="PEPTIDASE T"/>
    <property type="match status" value="1"/>
</dbReference>
<evidence type="ECO:0000256" key="2">
    <source>
        <dbReference type="ARBA" id="ARBA00022670"/>
    </source>
</evidence>
<dbReference type="InterPro" id="IPR036264">
    <property type="entry name" value="Bact_exopeptidase_dim_dom"/>
</dbReference>
<dbReference type="InterPro" id="IPR001261">
    <property type="entry name" value="ArgE/DapE_CS"/>
</dbReference>
<evidence type="ECO:0000313" key="9">
    <source>
        <dbReference type="EMBL" id="MDQ0361880.1"/>
    </source>
</evidence>
<dbReference type="Proteomes" id="UP001230220">
    <property type="component" value="Unassembled WGS sequence"/>
</dbReference>
<comment type="caution">
    <text evidence="9">The sequence shown here is derived from an EMBL/GenBank/DDBJ whole genome shotgun (WGS) entry which is preliminary data.</text>
</comment>
<protein>
    <submittedName>
        <fullName evidence="9">Tripeptide aminopeptidase</fullName>
        <ecNumber evidence="9">3.4.11.4</ecNumber>
    </submittedName>
</protein>
<dbReference type="Pfam" id="PF07687">
    <property type="entry name" value="M20_dimer"/>
    <property type="match status" value="1"/>
</dbReference>
<comment type="cofactor">
    <cofactor evidence="1">
        <name>Zn(2+)</name>
        <dbReference type="ChEBI" id="CHEBI:29105"/>
    </cofactor>
</comment>
<dbReference type="EMBL" id="JAUSUR010000004">
    <property type="protein sequence ID" value="MDQ0361880.1"/>
    <property type="molecule type" value="Genomic_DNA"/>
</dbReference>
<name>A0ABU0E5U6_9FIRM</name>
<evidence type="ECO:0000256" key="1">
    <source>
        <dbReference type="ARBA" id="ARBA00001947"/>
    </source>
</evidence>